<dbReference type="NCBIfam" id="NF045542">
    <property type="entry name" value="Clp_rel_HeadMat"/>
    <property type="match status" value="1"/>
</dbReference>
<keyword evidence="4" id="KW-0378">Hydrolase</keyword>
<dbReference type="RefSeq" id="WP_058635490.1">
    <property type="nucleotide sequence ID" value="NZ_LDPZ01000026.1"/>
</dbReference>
<dbReference type="Pfam" id="PF00574">
    <property type="entry name" value="CLP_protease"/>
    <property type="match status" value="1"/>
</dbReference>
<evidence type="ECO:0000313" key="9">
    <source>
        <dbReference type="Proteomes" id="UP000078272"/>
    </source>
</evidence>
<keyword evidence="5" id="KW-0720">Serine protease</keyword>
<reference evidence="8 9" key="1">
    <citation type="journal article" date="2016" name="Front. Microbiol.">
        <title>Genomic Resource of Rice Seed Associated Bacteria.</title>
        <authorList>
            <person name="Midha S."/>
            <person name="Bansal K."/>
            <person name="Sharma S."/>
            <person name="Kumar N."/>
            <person name="Patil P.P."/>
            <person name="Chaudhry V."/>
            <person name="Patil P.B."/>
        </authorList>
    </citation>
    <scope>NUCLEOTIDE SEQUENCE [LARGE SCALE GENOMIC DNA]</scope>
    <source>
        <strain evidence="8 9">NS226</strain>
    </source>
</reference>
<comment type="similarity">
    <text evidence="1 6">Belongs to the peptidase S14 family.</text>
</comment>
<evidence type="ECO:0000256" key="5">
    <source>
        <dbReference type="ARBA" id="ARBA00022825"/>
    </source>
</evidence>
<evidence type="ECO:0000313" key="8">
    <source>
        <dbReference type="EMBL" id="KTQ95016.1"/>
    </source>
</evidence>
<dbReference type="InterPro" id="IPR001907">
    <property type="entry name" value="ClpP"/>
</dbReference>
<organism evidence="8 9">
    <name type="scientific">Aureimonas ureilytica</name>
    <dbReference type="NCBI Taxonomy" id="401562"/>
    <lineage>
        <taxon>Bacteria</taxon>
        <taxon>Pseudomonadati</taxon>
        <taxon>Pseudomonadota</taxon>
        <taxon>Alphaproteobacteria</taxon>
        <taxon>Hyphomicrobiales</taxon>
        <taxon>Aurantimonadaceae</taxon>
        <taxon>Aureimonas</taxon>
    </lineage>
</organism>
<dbReference type="GO" id="GO:0006515">
    <property type="term" value="P:protein quality control for misfolded or incompletely synthesized proteins"/>
    <property type="evidence" value="ECO:0007669"/>
    <property type="project" value="TreeGrafter"/>
</dbReference>
<dbReference type="GO" id="GO:0051117">
    <property type="term" value="F:ATPase binding"/>
    <property type="evidence" value="ECO:0007669"/>
    <property type="project" value="TreeGrafter"/>
</dbReference>
<dbReference type="PATRIC" id="fig|401562.3.peg.2375"/>
<feature type="compositionally biased region" description="Polar residues" evidence="7">
    <location>
        <begin position="210"/>
        <end position="221"/>
    </location>
</feature>
<dbReference type="PANTHER" id="PTHR10381">
    <property type="entry name" value="ATP-DEPENDENT CLP PROTEASE PROTEOLYTIC SUBUNIT"/>
    <property type="match status" value="1"/>
</dbReference>
<dbReference type="Proteomes" id="UP000078272">
    <property type="component" value="Unassembled WGS sequence"/>
</dbReference>
<evidence type="ECO:0000256" key="7">
    <source>
        <dbReference type="SAM" id="MobiDB-lite"/>
    </source>
</evidence>
<dbReference type="SUPFAM" id="SSF52096">
    <property type="entry name" value="ClpP/crotonase"/>
    <property type="match status" value="1"/>
</dbReference>
<dbReference type="OrthoDB" id="9806592at2"/>
<keyword evidence="2" id="KW-0963">Cytoplasm</keyword>
<dbReference type="GO" id="GO:0009368">
    <property type="term" value="C:endopeptidase Clp complex"/>
    <property type="evidence" value="ECO:0007669"/>
    <property type="project" value="TreeGrafter"/>
</dbReference>
<dbReference type="Gene3D" id="3.90.226.10">
    <property type="entry name" value="2-enoyl-CoA Hydratase, Chain A, domain 1"/>
    <property type="match status" value="1"/>
</dbReference>
<dbReference type="GO" id="GO:0004176">
    <property type="term" value="F:ATP-dependent peptidase activity"/>
    <property type="evidence" value="ECO:0007669"/>
    <property type="project" value="InterPro"/>
</dbReference>
<evidence type="ECO:0000256" key="3">
    <source>
        <dbReference type="ARBA" id="ARBA00022670"/>
    </source>
</evidence>
<comment type="caution">
    <text evidence="8">The sequence shown here is derived from an EMBL/GenBank/DDBJ whole genome shotgun (WGS) entry which is preliminary data.</text>
</comment>
<feature type="compositionally biased region" description="Low complexity" evidence="7">
    <location>
        <begin position="288"/>
        <end position="299"/>
    </location>
</feature>
<dbReference type="GO" id="GO:0004252">
    <property type="term" value="F:serine-type endopeptidase activity"/>
    <property type="evidence" value="ECO:0007669"/>
    <property type="project" value="InterPro"/>
</dbReference>
<feature type="region of interest" description="Disordered" evidence="7">
    <location>
        <begin position="288"/>
        <end position="346"/>
    </location>
</feature>
<accession>A0A175R8V9</accession>
<dbReference type="CDD" id="cd07016">
    <property type="entry name" value="S14_ClpP_1"/>
    <property type="match status" value="1"/>
</dbReference>
<name>A0A175R8V9_9HYPH</name>
<sequence length="346" mass="36460">MDIYRDGALYLYGVVGESYWDEGFTASQVLLALAEHGRDQDITVHINSGGGVVDDGIAVYNALASHKGHVRVEIDAVALSSASLIAMAGDTVVMRAGALMMIHDPSTITIGPADAHARTIEQLDAYATQMAAIYAERSGKTVDEARSDMKAEIWLTSTQAVEQGYADEAEAAKAKAVAAFDYRVYAKAPKELHVTARKKGWSMNEPGSKPTATATTPSNKQEPPMGDKPNGGEAPDNTAVIAAAVKADRERRRSILALEEAKGRETLAAYFADETEDAIEKVKAALAAAPKASADPAKPQGAADASAALHEQRRLNGEGLGGGDGPKAKSDKSILASAADSRNKRR</sequence>
<keyword evidence="3" id="KW-0645">Protease</keyword>
<protein>
    <recommendedName>
        <fullName evidence="6">ATP-dependent Clp protease proteolytic subunit</fullName>
    </recommendedName>
</protein>
<evidence type="ECO:0000256" key="4">
    <source>
        <dbReference type="ARBA" id="ARBA00022801"/>
    </source>
</evidence>
<dbReference type="InterPro" id="IPR023562">
    <property type="entry name" value="ClpP/TepA"/>
</dbReference>
<dbReference type="InterPro" id="IPR029045">
    <property type="entry name" value="ClpP/crotonase-like_dom_sf"/>
</dbReference>
<dbReference type="EMBL" id="LDPZ01000026">
    <property type="protein sequence ID" value="KTQ95016.1"/>
    <property type="molecule type" value="Genomic_DNA"/>
</dbReference>
<dbReference type="PANTHER" id="PTHR10381:SF70">
    <property type="entry name" value="ATP-DEPENDENT CLP PROTEASE PROTEOLYTIC SUBUNIT"/>
    <property type="match status" value="1"/>
</dbReference>
<dbReference type="AlphaFoldDB" id="A0A175R8V9"/>
<evidence type="ECO:0000256" key="6">
    <source>
        <dbReference type="RuleBase" id="RU003567"/>
    </source>
</evidence>
<gene>
    <name evidence="8" type="ORF">NS226_13880</name>
</gene>
<feature type="region of interest" description="Disordered" evidence="7">
    <location>
        <begin position="197"/>
        <end position="236"/>
    </location>
</feature>
<proteinExistence type="inferred from homology"/>
<evidence type="ECO:0000256" key="1">
    <source>
        <dbReference type="ARBA" id="ARBA00007039"/>
    </source>
</evidence>
<evidence type="ECO:0000256" key="2">
    <source>
        <dbReference type="ARBA" id="ARBA00022490"/>
    </source>
</evidence>
<dbReference type="PRINTS" id="PR00127">
    <property type="entry name" value="CLPPROTEASEP"/>
</dbReference>